<dbReference type="EMBL" id="JAOTPV010000033">
    <property type="protein sequence ID" value="KAJ4469258.1"/>
    <property type="molecule type" value="Genomic_DNA"/>
</dbReference>
<organism evidence="1 2">
    <name type="scientific">Lentinula aciculospora</name>
    <dbReference type="NCBI Taxonomy" id="153920"/>
    <lineage>
        <taxon>Eukaryota</taxon>
        <taxon>Fungi</taxon>
        <taxon>Dikarya</taxon>
        <taxon>Basidiomycota</taxon>
        <taxon>Agaricomycotina</taxon>
        <taxon>Agaricomycetes</taxon>
        <taxon>Agaricomycetidae</taxon>
        <taxon>Agaricales</taxon>
        <taxon>Marasmiineae</taxon>
        <taxon>Omphalotaceae</taxon>
        <taxon>Lentinula</taxon>
    </lineage>
</organism>
<dbReference type="AlphaFoldDB" id="A0A9W8ZX96"/>
<gene>
    <name evidence="1" type="ORF">J3R30DRAFT_1581761</name>
</gene>
<comment type="caution">
    <text evidence="1">The sequence shown here is derived from an EMBL/GenBank/DDBJ whole genome shotgun (WGS) entry which is preliminary data.</text>
</comment>
<name>A0A9W8ZX96_9AGAR</name>
<sequence>MTPEPISTITGMPRLHAVHPRSSGPYYYPEKKGLALSIQCLLVKFGLQDPHTVPGKKWRSEGYRLEELGPVQWENVGHEKVMETAAEIQGQPITGAWSLPMAQKRD</sequence>
<keyword evidence="2" id="KW-1185">Reference proteome</keyword>
<evidence type="ECO:0000313" key="1">
    <source>
        <dbReference type="EMBL" id="KAJ4469258.1"/>
    </source>
</evidence>
<dbReference type="Proteomes" id="UP001150266">
    <property type="component" value="Unassembled WGS sequence"/>
</dbReference>
<dbReference type="OrthoDB" id="545169at2759"/>
<accession>A0A9W8ZX96</accession>
<protein>
    <submittedName>
        <fullName evidence="1">Uncharacterized protein</fullName>
    </submittedName>
</protein>
<reference evidence="1" key="1">
    <citation type="submission" date="2022-08" db="EMBL/GenBank/DDBJ databases">
        <title>A Global Phylogenomic Analysis of the Shiitake Genus Lentinula.</title>
        <authorList>
            <consortium name="DOE Joint Genome Institute"/>
            <person name="Sierra-Patev S."/>
            <person name="Min B."/>
            <person name="Naranjo-Ortiz M."/>
            <person name="Looney B."/>
            <person name="Konkel Z."/>
            <person name="Slot J.C."/>
            <person name="Sakamoto Y."/>
            <person name="Steenwyk J.L."/>
            <person name="Rokas A."/>
            <person name="Carro J."/>
            <person name="Camarero S."/>
            <person name="Ferreira P."/>
            <person name="Molpeceres G."/>
            <person name="Ruiz-Duenas F.J."/>
            <person name="Serrano A."/>
            <person name="Henrissat B."/>
            <person name="Drula E."/>
            <person name="Hughes K.W."/>
            <person name="Mata J.L."/>
            <person name="Ishikawa N.K."/>
            <person name="Vargas-Isla R."/>
            <person name="Ushijima S."/>
            <person name="Smith C.A."/>
            <person name="Ahrendt S."/>
            <person name="Andreopoulos W."/>
            <person name="He G."/>
            <person name="Labutti K."/>
            <person name="Lipzen A."/>
            <person name="Ng V."/>
            <person name="Riley R."/>
            <person name="Sandor L."/>
            <person name="Barry K."/>
            <person name="Martinez A.T."/>
            <person name="Xiao Y."/>
            <person name="Gibbons J.G."/>
            <person name="Terashima K."/>
            <person name="Grigoriev I.V."/>
            <person name="Hibbett D.S."/>
        </authorList>
    </citation>
    <scope>NUCLEOTIDE SEQUENCE</scope>
    <source>
        <strain evidence="1">JLM2183</strain>
    </source>
</reference>
<proteinExistence type="predicted"/>
<evidence type="ECO:0000313" key="2">
    <source>
        <dbReference type="Proteomes" id="UP001150266"/>
    </source>
</evidence>